<organism evidence="3 4">
    <name type="scientific">Parascaris univalens</name>
    <name type="common">Nematode worm</name>
    <dbReference type="NCBI Taxonomy" id="6257"/>
    <lineage>
        <taxon>Eukaryota</taxon>
        <taxon>Metazoa</taxon>
        <taxon>Ecdysozoa</taxon>
        <taxon>Nematoda</taxon>
        <taxon>Chromadorea</taxon>
        <taxon>Rhabditida</taxon>
        <taxon>Spirurina</taxon>
        <taxon>Ascaridomorpha</taxon>
        <taxon>Ascaridoidea</taxon>
        <taxon>Ascarididae</taxon>
        <taxon>Parascaris</taxon>
    </lineage>
</organism>
<dbReference type="AlphaFoldDB" id="A0A915AZ20"/>
<evidence type="ECO:0000256" key="1">
    <source>
        <dbReference type="SAM" id="SignalP"/>
    </source>
</evidence>
<name>A0A915AZ20_PARUN</name>
<dbReference type="WBParaSite" id="PgR020_g118_t01">
    <property type="protein sequence ID" value="PgR020_g118_t01"/>
    <property type="gene ID" value="PgR020_g118"/>
</dbReference>
<sequence>MKVLTAVAAVIAVALAQGPPGPPPFLDGAPKATVDSWNKLVQTFGADTESQINDAVNGFIGQHPEIKDKFEAFKKQVLADQKAAEQAHKAKVATLSAGAQAADAKLEAIADNAALTQDQKQQQIAAAFQALPKNVQDELKSASQ</sequence>
<dbReference type="Pfam" id="PF02520">
    <property type="entry name" value="ANIS5_cation-bd"/>
    <property type="match status" value="1"/>
</dbReference>
<dbReference type="Proteomes" id="UP000887569">
    <property type="component" value="Unplaced"/>
</dbReference>
<reference evidence="4" key="1">
    <citation type="submission" date="2022-11" db="UniProtKB">
        <authorList>
            <consortium name="WormBaseParasite"/>
        </authorList>
    </citation>
    <scope>IDENTIFICATION</scope>
</reference>
<protein>
    <submittedName>
        <fullName evidence="4">SXP/RAL-2 family protein Ani s 5-like cation-binding domain-containing protein</fullName>
    </submittedName>
</protein>
<dbReference type="InterPro" id="IPR052823">
    <property type="entry name" value="SXP/RAL-2_related"/>
</dbReference>
<feature type="signal peptide" evidence="1">
    <location>
        <begin position="1"/>
        <end position="16"/>
    </location>
</feature>
<evidence type="ECO:0000259" key="2">
    <source>
        <dbReference type="Pfam" id="PF02520"/>
    </source>
</evidence>
<dbReference type="InterPro" id="IPR003677">
    <property type="entry name" value="ANIS5_cation-bd"/>
</dbReference>
<evidence type="ECO:0000313" key="4">
    <source>
        <dbReference type="WBParaSite" id="PgR020_g118_t01"/>
    </source>
</evidence>
<keyword evidence="3" id="KW-1185">Reference proteome</keyword>
<evidence type="ECO:0000313" key="3">
    <source>
        <dbReference type="Proteomes" id="UP000887569"/>
    </source>
</evidence>
<feature type="domain" description="SXP/RAL-2 family protein Ani s 5-like cation-binding" evidence="2">
    <location>
        <begin position="48"/>
        <end position="136"/>
    </location>
</feature>
<proteinExistence type="predicted"/>
<dbReference type="PANTHER" id="PTHR21593:SF36">
    <property type="entry name" value="DUF148 DOMAIN-CONTAINING PROTEIN-RELATED"/>
    <property type="match status" value="1"/>
</dbReference>
<accession>A0A915AZ20</accession>
<dbReference type="PANTHER" id="PTHR21593">
    <property type="entry name" value="PRION-LIKE- Q/N-RICH -DOMAIN-BEARING PROTEIN PROTEIN"/>
    <property type="match status" value="1"/>
</dbReference>
<keyword evidence="1" id="KW-0732">Signal</keyword>
<feature type="chain" id="PRO_5037585952" evidence="1">
    <location>
        <begin position="17"/>
        <end position="144"/>
    </location>
</feature>